<proteinExistence type="predicted"/>
<accession>A0AC35ERW9</accession>
<dbReference type="Proteomes" id="UP000887580">
    <property type="component" value="Unplaced"/>
</dbReference>
<organism evidence="1 2">
    <name type="scientific">Panagrolaimus sp. PS1159</name>
    <dbReference type="NCBI Taxonomy" id="55785"/>
    <lineage>
        <taxon>Eukaryota</taxon>
        <taxon>Metazoa</taxon>
        <taxon>Ecdysozoa</taxon>
        <taxon>Nematoda</taxon>
        <taxon>Chromadorea</taxon>
        <taxon>Rhabditida</taxon>
        <taxon>Tylenchina</taxon>
        <taxon>Panagrolaimomorpha</taxon>
        <taxon>Panagrolaimoidea</taxon>
        <taxon>Panagrolaimidae</taxon>
        <taxon>Panagrolaimus</taxon>
    </lineage>
</organism>
<name>A0AC35ERW9_9BILA</name>
<sequence length="99" mass="10685">MARSNSAFNSTSLGLPTASNTCTYCLNRLDTGCVCQMCKSLHDLRDISTSKQKQKSVTLTKLRSPHGESTSFLGTTSSNAHSIKINNSCSDLTDKKVIP</sequence>
<evidence type="ECO:0000313" key="1">
    <source>
        <dbReference type="Proteomes" id="UP000887580"/>
    </source>
</evidence>
<reference evidence="2" key="1">
    <citation type="submission" date="2022-11" db="UniProtKB">
        <authorList>
            <consortium name="WormBaseParasite"/>
        </authorList>
    </citation>
    <scope>IDENTIFICATION</scope>
</reference>
<protein>
    <submittedName>
        <fullName evidence="2">Uncharacterized protein</fullName>
    </submittedName>
</protein>
<dbReference type="WBParaSite" id="PS1159_v2.g10286.t1">
    <property type="protein sequence ID" value="PS1159_v2.g10286.t1"/>
    <property type="gene ID" value="PS1159_v2.g10286"/>
</dbReference>
<evidence type="ECO:0000313" key="2">
    <source>
        <dbReference type="WBParaSite" id="PS1159_v2.g10286.t1"/>
    </source>
</evidence>